<evidence type="ECO:0000256" key="1">
    <source>
        <dbReference type="ARBA" id="ARBA00022723"/>
    </source>
</evidence>
<keyword evidence="8" id="KW-1185">Reference proteome</keyword>
<evidence type="ECO:0000256" key="5">
    <source>
        <dbReference type="SAM" id="MobiDB-lite"/>
    </source>
</evidence>
<name>A0AAP0MZ42_9ROSI</name>
<keyword evidence="2 4" id="KW-0863">Zinc-finger</keyword>
<accession>A0AAP0MZ42</accession>
<comment type="caution">
    <text evidence="7">The sequence shown here is derived from an EMBL/GenBank/DDBJ whole genome shotgun (WGS) entry which is preliminary data.</text>
</comment>
<protein>
    <recommendedName>
        <fullName evidence="6">RING-type domain-containing protein</fullName>
    </recommendedName>
</protein>
<dbReference type="GO" id="GO:0008270">
    <property type="term" value="F:zinc ion binding"/>
    <property type="evidence" value="ECO:0007669"/>
    <property type="project" value="UniProtKB-KW"/>
</dbReference>
<evidence type="ECO:0000256" key="4">
    <source>
        <dbReference type="PROSITE-ProRule" id="PRU00175"/>
    </source>
</evidence>
<gene>
    <name evidence="7" type="ORF">WN944_011886</name>
</gene>
<dbReference type="AlphaFoldDB" id="A0AAP0MZ42"/>
<dbReference type="InterPro" id="IPR001841">
    <property type="entry name" value="Znf_RING"/>
</dbReference>
<dbReference type="PANTHER" id="PTHR42647">
    <property type="entry name" value="SBP (S-RIBONUCLEASE BINDING PROTEIN) FAMILY PROTEIN"/>
    <property type="match status" value="1"/>
</dbReference>
<dbReference type="Pfam" id="PF13920">
    <property type="entry name" value="zf-C3HC4_3"/>
    <property type="match status" value="1"/>
</dbReference>
<feature type="region of interest" description="Disordered" evidence="5">
    <location>
        <begin position="1"/>
        <end position="21"/>
    </location>
</feature>
<proteinExistence type="predicted"/>
<organism evidence="7 8">
    <name type="scientific">Citrus x changshan-huyou</name>
    <dbReference type="NCBI Taxonomy" id="2935761"/>
    <lineage>
        <taxon>Eukaryota</taxon>
        <taxon>Viridiplantae</taxon>
        <taxon>Streptophyta</taxon>
        <taxon>Embryophyta</taxon>
        <taxon>Tracheophyta</taxon>
        <taxon>Spermatophyta</taxon>
        <taxon>Magnoliopsida</taxon>
        <taxon>eudicotyledons</taxon>
        <taxon>Gunneridae</taxon>
        <taxon>Pentapetalae</taxon>
        <taxon>rosids</taxon>
        <taxon>malvids</taxon>
        <taxon>Sapindales</taxon>
        <taxon>Rutaceae</taxon>
        <taxon>Aurantioideae</taxon>
        <taxon>Citrus</taxon>
    </lineage>
</organism>
<dbReference type="PROSITE" id="PS50089">
    <property type="entry name" value="ZF_RING_2"/>
    <property type="match status" value="1"/>
</dbReference>
<dbReference type="EMBL" id="JBCGBO010000002">
    <property type="protein sequence ID" value="KAK9223443.1"/>
    <property type="molecule type" value="Genomic_DNA"/>
</dbReference>
<dbReference type="Gene3D" id="3.30.40.10">
    <property type="entry name" value="Zinc/RING finger domain, C3HC4 (zinc finger)"/>
    <property type="match status" value="1"/>
</dbReference>
<dbReference type="PANTHER" id="PTHR42647:SF55">
    <property type="entry name" value="BOI-RELATED E3 UBIQUITIN-PROTEIN LIGASE 1"/>
    <property type="match status" value="1"/>
</dbReference>
<dbReference type="InterPro" id="IPR013083">
    <property type="entry name" value="Znf_RING/FYVE/PHD"/>
</dbReference>
<dbReference type="GO" id="GO:0043067">
    <property type="term" value="P:regulation of programmed cell death"/>
    <property type="evidence" value="ECO:0007669"/>
    <property type="project" value="TreeGrafter"/>
</dbReference>
<evidence type="ECO:0000313" key="7">
    <source>
        <dbReference type="EMBL" id="KAK9223443.1"/>
    </source>
</evidence>
<feature type="domain" description="RING-type" evidence="6">
    <location>
        <begin position="334"/>
        <end position="370"/>
    </location>
</feature>
<dbReference type="GO" id="GO:0004842">
    <property type="term" value="F:ubiquitin-protein transferase activity"/>
    <property type="evidence" value="ECO:0007669"/>
    <property type="project" value="TreeGrafter"/>
</dbReference>
<evidence type="ECO:0000256" key="2">
    <source>
        <dbReference type="ARBA" id="ARBA00022771"/>
    </source>
</evidence>
<evidence type="ECO:0000259" key="6">
    <source>
        <dbReference type="PROSITE" id="PS50089"/>
    </source>
</evidence>
<keyword evidence="3" id="KW-0862">Zinc</keyword>
<evidence type="ECO:0000313" key="8">
    <source>
        <dbReference type="Proteomes" id="UP001428341"/>
    </source>
</evidence>
<dbReference type="CDD" id="cd16649">
    <property type="entry name" value="mRING-HC-C3HC5_CGRF1-like"/>
    <property type="match status" value="1"/>
</dbReference>
<evidence type="ECO:0000256" key="3">
    <source>
        <dbReference type="ARBA" id="ARBA00022833"/>
    </source>
</evidence>
<sequence>MGPTFPSLPPMGSTNMGQLNNTTTTTVNRQQLRVVAVGLWHLDTMQLIRGGYAESRLIKSPPYFHKNKAGESVKWLDCPCRDFIKSNQVNANTQMDSFFPFAEPMPEQTMLPFYQAFDCNPISTKTSMDKADSGLTYNIPAPRKRQRDSINDLDAFSLVSQKQKLSGFSSLLDQDIIFRLQQQQSEIDRYIAQHTEKVILELEEQRKRQSRMLISAIQEGVANKLKEKDEEIHRMRKLNWVLQERVKSLFVENQIWRDLAQTNEATANTLRSNLEQVLAHVGGEGDDCAGGGATLAAAAEDDAESSCGSSDFGRSTIAGEGAQDKAVGGGRMLCRRCGEKESSVLLLPCRHLCLCTVCGSCLIGSCPVCNFVVDASLHVNLS</sequence>
<reference evidence="7 8" key="1">
    <citation type="submission" date="2024-05" db="EMBL/GenBank/DDBJ databases">
        <title>Haplotype-resolved chromosome-level genome assembly of Huyou (Citrus changshanensis).</title>
        <authorList>
            <person name="Miao C."/>
            <person name="Chen W."/>
            <person name="Wu Y."/>
            <person name="Wang L."/>
            <person name="Zhao S."/>
            <person name="Grierson D."/>
            <person name="Xu C."/>
            <person name="Chen K."/>
        </authorList>
    </citation>
    <scope>NUCLEOTIDE SEQUENCE [LARGE SCALE GENOMIC DNA]</scope>
    <source>
        <strain evidence="7">01-14</strain>
        <tissue evidence="7">Leaf</tissue>
    </source>
</reference>
<keyword evidence="1" id="KW-0479">Metal-binding</keyword>
<dbReference type="Proteomes" id="UP001428341">
    <property type="component" value="Unassembled WGS sequence"/>
</dbReference>